<evidence type="ECO:0000313" key="2">
    <source>
        <dbReference type="Proteomes" id="UP001240483"/>
    </source>
</evidence>
<reference evidence="1" key="1">
    <citation type="submission" date="2023-05" db="EMBL/GenBank/DDBJ databases">
        <title>Cataloging the Phylogenetic Diversity of Human Bladder Bacteria.</title>
        <authorList>
            <person name="Du J."/>
        </authorList>
    </citation>
    <scope>NUCLEOTIDE SEQUENCE</scope>
    <source>
        <strain evidence="1">UMB9978</strain>
    </source>
</reference>
<dbReference type="EMBL" id="JASODW010000001">
    <property type="protein sequence ID" value="MDK6274290.1"/>
    <property type="molecule type" value="Genomic_DNA"/>
</dbReference>
<dbReference type="InterPro" id="IPR003772">
    <property type="entry name" value="YceD"/>
</dbReference>
<name>A0AAP4FHF1_9MICC</name>
<gene>
    <name evidence="1" type="ORF">QP116_00740</name>
</gene>
<protein>
    <submittedName>
        <fullName evidence="1">YceD family protein</fullName>
    </submittedName>
</protein>
<dbReference type="RefSeq" id="WP_285332306.1">
    <property type="nucleotide sequence ID" value="NZ_JASODW010000001.1"/>
</dbReference>
<dbReference type="Pfam" id="PF02620">
    <property type="entry name" value="YceD"/>
    <property type="match status" value="1"/>
</dbReference>
<dbReference type="Proteomes" id="UP001240483">
    <property type="component" value="Unassembled WGS sequence"/>
</dbReference>
<dbReference type="AlphaFoldDB" id="A0AAP4FHF1"/>
<proteinExistence type="predicted"/>
<evidence type="ECO:0000313" key="1">
    <source>
        <dbReference type="EMBL" id="MDK6274290.1"/>
    </source>
</evidence>
<accession>A0AAP4FHF1</accession>
<organism evidence="1 2">
    <name type="scientific">Pseudoglutamicibacter cumminsii</name>
    <dbReference type="NCBI Taxonomy" id="156979"/>
    <lineage>
        <taxon>Bacteria</taxon>
        <taxon>Bacillati</taxon>
        <taxon>Actinomycetota</taxon>
        <taxon>Actinomycetes</taxon>
        <taxon>Micrococcales</taxon>
        <taxon>Micrococcaceae</taxon>
        <taxon>Pseudoglutamicibacter</taxon>
    </lineage>
</organism>
<comment type="caution">
    <text evidence="1">The sequence shown here is derived from an EMBL/GenBank/DDBJ whole genome shotgun (WGS) entry which is preliminary data.</text>
</comment>
<sequence>MTTEALNAPSASAWVFDVHEIARKVGSMHEEQKTLPAPEGLSVPLIGVEPSSRVPVELRFEGVYEGVLVTGQASLSINGECGRCLDPISYTYDAHFQELFFHPEQQLDSEDDTETSVIVDDKVNLEPLLRTAVVGELPFQPLCNEDCMGLCDQCGVRLDDEPEHHHDIVDPRWEALRGLSTLGEEAPQEHNKG</sequence>